<evidence type="ECO:0000313" key="5">
    <source>
        <dbReference type="EMBL" id="KAJ7309077.1"/>
    </source>
</evidence>
<evidence type="ECO:0000313" key="6">
    <source>
        <dbReference type="Proteomes" id="UP001142489"/>
    </source>
</evidence>
<evidence type="ECO:0000256" key="1">
    <source>
        <dbReference type="ARBA" id="ARBA00004613"/>
    </source>
</evidence>
<reference evidence="5" key="1">
    <citation type="journal article" date="2023" name="DNA Res.">
        <title>Chromosome-level genome assembly of Phrynocephalus forsythii using third-generation DNA sequencing and Hi-C analysis.</title>
        <authorList>
            <person name="Qi Y."/>
            <person name="Zhao W."/>
            <person name="Zhao Y."/>
            <person name="Niu C."/>
            <person name="Cao S."/>
            <person name="Zhang Y."/>
        </authorList>
    </citation>
    <scope>NUCLEOTIDE SEQUENCE</scope>
    <source>
        <tissue evidence="5">Muscle</tissue>
    </source>
</reference>
<keyword evidence="6" id="KW-1185">Reference proteome</keyword>
<comment type="caution">
    <text evidence="5">The sequence shown here is derived from an EMBL/GenBank/DDBJ whole genome shotgun (WGS) entry which is preliminary data.</text>
</comment>
<feature type="region of interest" description="Disordered" evidence="3">
    <location>
        <begin position="1"/>
        <end position="21"/>
    </location>
</feature>
<sequence length="318" mass="34515">MALGKGVTSLTPGGRHGPGEHREADRCCREHDHCQHVIHPFTYKYGYRNFRWHTISHCDCDHQLKACLRSANDTASRVVGQAFFNVIQVPCFKFAYKEQCVQPYLYMWCKNYSTVAVAVIQKPVLYEYGGELIDGPVTRQTAAAAATPSATVAPRGSPATTESAKGPGFTARPDLLPKKAWKEKNRKGRKKGPKKGQKGKGPRKNTHGKTRVPPGPGATVPPKQLEVLEVGKADLEGLAGFPDPGEGDPFNAVLSDDPGGGTGLEAAEEDGGTRAQGKAVSGTSPPAKPFGRKRKGRRQQARGRPASERRRDSRRRGI</sequence>
<gene>
    <name evidence="5" type="ORF">JRQ81_008378</name>
</gene>
<dbReference type="GO" id="GO:0004623">
    <property type="term" value="F:phospholipase A2 activity"/>
    <property type="evidence" value="ECO:0007669"/>
    <property type="project" value="InterPro"/>
</dbReference>
<dbReference type="SUPFAM" id="SSF48619">
    <property type="entry name" value="Phospholipase A2, PLA2"/>
    <property type="match status" value="1"/>
</dbReference>
<dbReference type="InterPro" id="IPR036444">
    <property type="entry name" value="PLipase_A2_dom_sf"/>
</dbReference>
<dbReference type="OrthoDB" id="6075074at2759"/>
<name>A0A9Q0XDP5_9SAUR</name>
<organism evidence="5 6">
    <name type="scientific">Phrynocephalus forsythii</name>
    <dbReference type="NCBI Taxonomy" id="171643"/>
    <lineage>
        <taxon>Eukaryota</taxon>
        <taxon>Metazoa</taxon>
        <taxon>Chordata</taxon>
        <taxon>Craniata</taxon>
        <taxon>Vertebrata</taxon>
        <taxon>Euteleostomi</taxon>
        <taxon>Lepidosauria</taxon>
        <taxon>Squamata</taxon>
        <taxon>Bifurcata</taxon>
        <taxon>Unidentata</taxon>
        <taxon>Episquamata</taxon>
        <taxon>Toxicofera</taxon>
        <taxon>Iguania</taxon>
        <taxon>Acrodonta</taxon>
        <taxon>Agamidae</taxon>
        <taxon>Agaminae</taxon>
        <taxon>Phrynocephalus</taxon>
    </lineage>
</organism>
<dbReference type="Gene3D" id="1.20.90.10">
    <property type="entry name" value="Phospholipase A2 domain"/>
    <property type="match status" value="1"/>
</dbReference>
<accession>A0A9Q0XDP5</accession>
<dbReference type="AlphaFoldDB" id="A0A9Q0XDP5"/>
<dbReference type="GO" id="GO:0050482">
    <property type="term" value="P:arachidonate secretion"/>
    <property type="evidence" value="ECO:0007669"/>
    <property type="project" value="InterPro"/>
</dbReference>
<proteinExistence type="predicted"/>
<dbReference type="InterPro" id="IPR033113">
    <property type="entry name" value="PLA2_histidine"/>
</dbReference>
<dbReference type="InterPro" id="IPR016090">
    <property type="entry name" value="PLA2-like_dom"/>
</dbReference>
<dbReference type="Proteomes" id="UP001142489">
    <property type="component" value="Unassembled WGS sequence"/>
</dbReference>
<dbReference type="PANTHER" id="PTHR12253">
    <property type="entry name" value="RH14732P"/>
    <property type="match status" value="1"/>
</dbReference>
<dbReference type="PROSITE" id="PS00118">
    <property type="entry name" value="PA2_HIS"/>
    <property type="match status" value="1"/>
</dbReference>
<dbReference type="EMBL" id="JAPFRF010000017">
    <property type="protein sequence ID" value="KAJ7309077.1"/>
    <property type="molecule type" value="Genomic_DNA"/>
</dbReference>
<dbReference type="Pfam" id="PF05826">
    <property type="entry name" value="Phospholip_A2_2"/>
    <property type="match status" value="1"/>
</dbReference>
<dbReference type="GO" id="GO:0005576">
    <property type="term" value="C:extracellular region"/>
    <property type="evidence" value="ECO:0007669"/>
    <property type="project" value="UniProtKB-SubCell"/>
</dbReference>
<feature type="domain" description="Phospholipase A2-like central" evidence="4">
    <location>
        <begin position="19"/>
        <end position="94"/>
    </location>
</feature>
<protein>
    <recommendedName>
        <fullName evidence="4">Phospholipase A2-like central domain-containing protein</fullName>
    </recommendedName>
</protein>
<dbReference type="GO" id="GO:0006644">
    <property type="term" value="P:phospholipid metabolic process"/>
    <property type="evidence" value="ECO:0007669"/>
    <property type="project" value="InterPro"/>
</dbReference>
<feature type="region of interest" description="Disordered" evidence="3">
    <location>
        <begin position="145"/>
        <end position="318"/>
    </location>
</feature>
<evidence type="ECO:0000256" key="3">
    <source>
        <dbReference type="SAM" id="MobiDB-lite"/>
    </source>
</evidence>
<keyword evidence="2" id="KW-0964">Secreted</keyword>
<evidence type="ECO:0000259" key="4">
    <source>
        <dbReference type="Pfam" id="PF05826"/>
    </source>
</evidence>
<dbReference type="CDD" id="cd04704">
    <property type="entry name" value="PLA2_bee_venom_like"/>
    <property type="match status" value="1"/>
</dbReference>
<feature type="compositionally biased region" description="Basic residues" evidence="3">
    <location>
        <begin position="184"/>
        <end position="210"/>
    </location>
</feature>
<comment type="subcellular location">
    <subcellularLocation>
        <location evidence="1">Secreted</location>
    </subcellularLocation>
</comment>
<feature type="compositionally biased region" description="Basic residues" evidence="3">
    <location>
        <begin position="290"/>
        <end position="301"/>
    </location>
</feature>
<evidence type="ECO:0000256" key="2">
    <source>
        <dbReference type="ARBA" id="ARBA00022525"/>
    </source>
</evidence>